<dbReference type="Proteomes" id="UP000233597">
    <property type="component" value="Unassembled WGS sequence"/>
</dbReference>
<dbReference type="SUPFAM" id="SSF46785">
    <property type="entry name" value="Winged helix' DNA-binding domain"/>
    <property type="match status" value="1"/>
</dbReference>
<dbReference type="InterPro" id="IPR036388">
    <property type="entry name" value="WH-like_DNA-bd_sf"/>
</dbReference>
<evidence type="ECO:0000313" key="7">
    <source>
        <dbReference type="EMBL" id="PKR56064.1"/>
    </source>
</evidence>
<dbReference type="GO" id="GO:0003677">
    <property type="term" value="F:DNA binding"/>
    <property type="evidence" value="ECO:0007669"/>
    <property type="project" value="UniProtKB-KW"/>
</dbReference>
<dbReference type="KEGG" id="thac:CSC3H3_04940"/>
<dbReference type="EMBL" id="NWTK01000001">
    <property type="protein sequence ID" value="PKR56064.1"/>
    <property type="molecule type" value="Genomic_DNA"/>
</dbReference>
<dbReference type="SMART" id="SM00345">
    <property type="entry name" value="HTH_GNTR"/>
    <property type="match status" value="1"/>
</dbReference>
<evidence type="ECO:0000313" key="9">
    <source>
        <dbReference type="Proteomes" id="UP000233597"/>
    </source>
</evidence>
<dbReference type="Pfam" id="PF07729">
    <property type="entry name" value="FCD"/>
    <property type="match status" value="1"/>
</dbReference>
<gene>
    <name evidence="7" type="ORF">COO20_02330</name>
    <name evidence="6" type="ORF">CSC3H3_04940</name>
</gene>
<evidence type="ECO:0000256" key="2">
    <source>
        <dbReference type="ARBA" id="ARBA00023125"/>
    </source>
</evidence>
<dbReference type="Gene3D" id="1.10.10.10">
    <property type="entry name" value="Winged helix-like DNA-binding domain superfamily/Winged helix DNA-binding domain"/>
    <property type="match status" value="1"/>
</dbReference>
<dbReference type="EMBL" id="CP024199">
    <property type="protein sequence ID" value="AUG52142.1"/>
    <property type="molecule type" value="Genomic_DNA"/>
</dbReference>
<reference evidence="7 9" key="1">
    <citation type="submission" date="2017-09" db="EMBL/GenBank/DDBJ databases">
        <title>Biodiversity and function of Thalassospira species in the particle-attached aromatic-hydrocarbon-degrading consortia from the surface seawater of the South China Sea.</title>
        <authorList>
            <person name="Dong C."/>
            <person name="Liu R."/>
            <person name="Shao Z."/>
        </authorList>
    </citation>
    <scope>NUCLEOTIDE SEQUENCE [LARGE SCALE GENOMIC DNA]</scope>
    <source>
        <strain evidence="7 9">CSC1P2</strain>
    </source>
</reference>
<keyword evidence="2" id="KW-0238">DNA-binding</keyword>
<dbReference type="PANTHER" id="PTHR43537:SF5">
    <property type="entry name" value="UXU OPERON TRANSCRIPTIONAL REGULATOR"/>
    <property type="match status" value="1"/>
</dbReference>
<dbReference type="InterPro" id="IPR008920">
    <property type="entry name" value="TF_FadR/GntR_C"/>
</dbReference>
<keyword evidence="1" id="KW-0805">Transcription regulation</keyword>
<proteinExistence type="predicted"/>
<dbReference type="Pfam" id="PF00392">
    <property type="entry name" value="GntR"/>
    <property type="match status" value="1"/>
</dbReference>
<evidence type="ECO:0000313" key="8">
    <source>
        <dbReference type="Proteomes" id="UP000233458"/>
    </source>
</evidence>
<reference evidence="6 8" key="2">
    <citation type="submission" date="2017-10" db="EMBL/GenBank/DDBJ databases">
        <title>Biodiversity and function of Thalassospira species in the particle-attached aromatic-hydrocarbon-degrading consortia from the surface seawater of the China South Sea.</title>
        <authorList>
            <person name="Dong C."/>
            <person name="Liu R."/>
            <person name="Shao Z."/>
        </authorList>
    </citation>
    <scope>NUCLEOTIDE SEQUENCE [LARGE SCALE GENOMIC DNA]</scope>
    <source>
        <strain evidence="6 8">CSC3H3</strain>
    </source>
</reference>
<dbReference type="CDD" id="cd07377">
    <property type="entry name" value="WHTH_GntR"/>
    <property type="match status" value="1"/>
</dbReference>
<evidence type="ECO:0000256" key="1">
    <source>
        <dbReference type="ARBA" id="ARBA00023015"/>
    </source>
</evidence>
<evidence type="ECO:0000256" key="3">
    <source>
        <dbReference type="ARBA" id="ARBA00023163"/>
    </source>
</evidence>
<feature type="compositionally biased region" description="Basic and acidic residues" evidence="4">
    <location>
        <begin position="1"/>
        <end position="14"/>
    </location>
</feature>
<evidence type="ECO:0000256" key="4">
    <source>
        <dbReference type="SAM" id="MobiDB-lite"/>
    </source>
</evidence>
<protein>
    <submittedName>
        <fullName evidence="7">GntR family transcriptional regulator</fullName>
    </submittedName>
</protein>
<feature type="domain" description="HTH gntR-type" evidence="5">
    <location>
        <begin position="29"/>
        <end position="97"/>
    </location>
</feature>
<keyword evidence="8" id="KW-1185">Reference proteome</keyword>
<dbReference type="Gene3D" id="1.20.120.530">
    <property type="entry name" value="GntR ligand-binding domain-like"/>
    <property type="match status" value="1"/>
</dbReference>
<evidence type="ECO:0000313" key="6">
    <source>
        <dbReference type="EMBL" id="AUG52142.1"/>
    </source>
</evidence>
<feature type="region of interest" description="Disordered" evidence="4">
    <location>
        <begin position="1"/>
        <end position="26"/>
    </location>
</feature>
<keyword evidence="3" id="KW-0804">Transcription</keyword>
<dbReference type="InterPro" id="IPR000524">
    <property type="entry name" value="Tscrpt_reg_HTH_GntR"/>
</dbReference>
<accession>A0A2N3KZR6</accession>
<dbReference type="PANTHER" id="PTHR43537">
    <property type="entry name" value="TRANSCRIPTIONAL REGULATOR, GNTR FAMILY"/>
    <property type="match status" value="1"/>
</dbReference>
<dbReference type="SMART" id="SM00895">
    <property type="entry name" value="FCD"/>
    <property type="match status" value="1"/>
</dbReference>
<dbReference type="InterPro" id="IPR036390">
    <property type="entry name" value="WH_DNA-bd_sf"/>
</dbReference>
<dbReference type="PROSITE" id="PS50949">
    <property type="entry name" value="HTH_GNTR"/>
    <property type="match status" value="1"/>
</dbReference>
<name>A0A2N3KZR6_9PROT</name>
<dbReference type="Proteomes" id="UP000233458">
    <property type="component" value="Chromosome"/>
</dbReference>
<evidence type="ECO:0000259" key="5">
    <source>
        <dbReference type="PROSITE" id="PS50949"/>
    </source>
</evidence>
<dbReference type="OrthoDB" id="7989071at2"/>
<dbReference type="SUPFAM" id="SSF48008">
    <property type="entry name" value="GntR ligand-binding domain-like"/>
    <property type="match status" value="1"/>
</dbReference>
<sequence>MPDKHTQTQIRDRSVANTTGTGFTPIASSGRRDAILEALTSFIVEAGLKPGDRLPPERELMAGLQVGRSSIREAIGHMQALGIVEIRRGSGTYLKRSVTEKTVYMPLAIATQRDGLLQTLEVRRGLECEASVLAAKRATPEDIEEMRTALEIMEAEHLREGTAGQADLVFHLSIYKAAGNPLFEQLLSQMREAFESFFSIPFNRPDFAKDSFEFHRMLFEAIERRDQESARKHTLAILEVVENDIVRMSNEHQ</sequence>
<dbReference type="PRINTS" id="PR00035">
    <property type="entry name" value="HTHGNTR"/>
</dbReference>
<dbReference type="GO" id="GO:0003700">
    <property type="term" value="F:DNA-binding transcription factor activity"/>
    <property type="evidence" value="ECO:0007669"/>
    <property type="project" value="InterPro"/>
</dbReference>
<dbReference type="AlphaFoldDB" id="A0A2N3KZR6"/>
<organism evidence="7 9">
    <name type="scientific">Thalassospira marina</name>
    <dbReference type="NCBI Taxonomy" id="2048283"/>
    <lineage>
        <taxon>Bacteria</taxon>
        <taxon>Pseudomonadati</taxon>
        <taxon>Pseudomonadota</taxon>
        <taxon>Alphaproteobacteria</taxon>
        <taxon>Rhodospirillales</taxon>
        <taxon>Thalassospiraceae</taxon>
        <taxon>Thalassospira</taxon>
    </lineage>
</organism>
<dbReference type="InterPro" id="IPR011711">
    <property type="entry name" value="GntR_C"/>
</dbReference>